<dbReference type="PANTHER" id="PTHR37984:SF5">
    <property type="entry name" value="PROTEIN NYNRIN-LIKE"/>
    <property type="match status" value="1"/>
</dbReference>
<dbReference type="InterPro" id="IPR050951">
    <property type="entry name" value="Retrovirus_Pol_polyprotein"/>
</dbReference>
<feature type="compositionally biased region" description="Low complexity" evidence="21">
    <location>
        <begin position="1515"/>
        <end position="1524"/>
    </location>
</feature>
<dbReference type="InterPro" id="IPR021109">
    <property type="entry name" value="Peptidase_aspartic_dom_sf"/>
</dbReference>
<evidence type="ECO:0000256" key="4">
    <source>
        <dbReference type="ARBA" id="ARBA00012493"/>
    </source>
</evidence>
<dbReference type="CDD" id="cd09274">
    <property type="entry name" value="RNase_HI_RT_Ty3"/>
    <property type="match status" value="1"/>
</dbReference>
<dbReference type="InterPro" id="IPR056924">
    <property type="entry name" value="SH3_Tf2-1"/>
</dbReference>
<protein>
    <recommendedName>
        <fullName evidence="19">Gypsy retrotransposon integrase-like protein 1</fullName>
        <ecNumber evidence="4">2.7.7.49</ecNumber>
        <ecNumber evidence="3">3.1.26.4</ecNumber>
    </recommendedName>
</protein>
<evidence type="ECO:0000256" key="21">
    <source>
        <dbReference type="SAM" id="MobiDB-lite"/>
    </source>
</evidence>
<evidence type="ECO:0000256" key="2">
    <source>
        <dbReference type="ARBA" id="ARBA00010879"/>
    </source>
</evidence>
<dbReference type="InterPro" id="IPR012337">
    <property type="entry name" value="RNaseH-like_sf"/>
</dbReference>
<name>A0A8C5M6V8_9ANUR</name>
<evidence type="ECO:0000256" key="16">
    <source>
        <dbReference type="ARBA" id="ARBA00022932"/>
    </source>
</evidence>
<dbReference type="SUPFAM" id="SSF56672">
    <property type="entry name" value="DNA/RNA polymerases"/>
    <property type="match status" value="1"/>
</dbReference>
<comment type="subcellular location">
    <subcellularLocation>
        <location evidence="1">Nucleus</location>
    </subcellularLocation>
</comment>
<evidence type="ECO:0000256" key="17">
    <source>
        <dbReference type="ARBA" id="ARBA00023125"/>
    </source>
</evidence>
<organism evidence="26 27">
    <name type="scientific">Leptobrachium leishanense</name>
    <name type="common">Leishan spiny toad</name>
    <dbReference type="NCBI Taxonomy" id="445787"/>
    <lineage>
        <taxon>Eukaryota</taxon>
        <taxon>Metazoa</taxon>
        <taxon>Chordata</taxon>
        <taxon>Craniata</taxon>
        <taxon>Vertebrata</taxon>
        <taxon>Euteleostomi</taxon>
        <taxon>Amphibia</taxon>
        <taxon>Batrachia</taxon>
        <taxon>Anura</taxon>
        <taxon>Pelobatoidea</taxon>
        <taxon>Megophryidae</taxon>
        <taxon>Leptobrachium</taxon>
    </lineage>
</organism>
<dbReference type="Gene3D" id="3.30.70.270">
    <property type="match status" value="2"/>
</dbReference>
<evidence type="ECO:0000259" key="22">
    <source>
        <dbReference type="PROSITE" id="PS50013"/>
    </source>
</evidence>
<dbReference type="GO" id="GO:0015074">
    <property type="term" value="P:DNA integration"/>
    <property type="evidence" value="ECO:0007669"/>
    <property type="project" value="UniProtKB-KW"/>
</dbReference>
<dbReference type="InterPro" id="IPR016197">
    <property type="entry name" value="Chromo-like_dom_sf"/>
</dbReference>
<dbReference type="InterPro" id="IPR023780">
    <property type="entry name" value="Chromo_domain"/>
</dbReference>
<keyword evidence="12" id="KW-0378">Hydrolase</keyword>
<dbReference type="FunFam" id="3.30.70.270:FF:000020">
    <property type="entry name" value="Transposon Tf2-6 polyprotein-like Protein"/>
    <property type="match status" value="1"/>
</dbReference>
<dbReference type="PANTHER" id="PTHR37984">
    <property type="entry name" value="PROTEIN CBG26694"/>
    <property type="match status" value="1"/>
</dbReference>
<dbReference type="GO" id="GO:0004190">
    <property type="term" value="F:aspartic-type endopeptidase activity"/>
    <property type="evidence" value="ECO:0007669"/>
    <property type="project" value="UniProtKB-KW"/>
</dbReference>
<dbReference type="SUPFAM" id="SSF54160">
    <property type="entry name" value="Chromo domain-like"/>
    <property type="match status" value="1"/>
</dbReference>
<evidence type="ECO:0000256" key="5">
    <source>
        <dbReference type="ARBA" id="ARBA00022670"/>
    </source>
</evidence>
<dbReference type="Pfam" id="PF17917">
    <property type="entry name" value="RT_RNaseH"/>
    <property type="match status" value="1"/>
</dbReference>
<dbReference type="Pfam" id="PF00078">
    <property type="entry name" value="RVT_1"/>
    <property type="match status" value="1"/>
</dbReference>
<evidence type="ECO:0000259" key="25">
    <source>
        <dbReference type="PROSITE" id="PS50994"/>
    </source>
</evidence>
<evidence type="ECO:0000256" key="1">
    <source>
        <dbReference type="ARBA" id="ARBA00004123"/>
    </source>
</evidence>
<dbReference type="Gene3D" id="2.40.70.10">
    <property type="entry name" value="Acid Proteases"/>
    <property type="match status" value="1"/>
</dbReference>
<dbReference type="Gene3D" id="2.40.50.40">
    <property type="match status" value="1"/>
</dbReference>
<dbReference type="GO" id="GO:0008270">
    <property type="term" value="F:zinc ion binding"/>
    <property type="evidence" value="ECO:0007669"/>
    <property type="project" value="UniProtKB-KW"/>
</dbReference>
<evidence type="ECO:0000256" key="11">
    <source>
        <dbReference type="ARBA" id="ARBA00022759"/>
    </source>
</evidence>
<keyword evidence="7" id="KW-0548">Nucleotidyltransferase</keyword>
<dbReference type="EC" id="3.1.26.4" evidence="3"/>
<dbReference type="FunFam" id="3.30.420.10:FF:000032">
    <property type="entry name" value="Retrovirus-related Pol polyprotein from transposon 297-like Protein"/>
    <property type="match status" value="1"/>
</dbReference>
<evidence type="ECO:0000256" key="3">
    <source>
        <dbReference type="ARBA" id="ARBA00012180"/>
    </source>
</evidence>
<dbReference type="InterPro" id="IPR005162">
    <property type="entry name" value="Retrotrans_gag_dom"/>
</dbReference>
<dbReference type="Pfam" id="PF17921">
    <property type="entry name" value="Integrase_H2C2"/>
    <property type="match status" value="1"/>
</dbReference>
<dbReference type="PROSITE" id="PS50013">
    <property type="entry name" value="CHROMO_2"/>
    <property type="match status" value="1"/>
</dbReference>
<dbReference type="Pfam" id="PF00665">
    <property type="entry name" value="rve"/>
    <property type="match status" value="1"/>
</dbReference>
<feature type="region of interest" description="Disordered" evidence="21">
    <location>
        <begin position="1432"/>
        <end position="1524"/>
    </location>
</feature>
<dbReference type="GO" id="GO:0005634">
    <property type="term" value="C:nucleus"/>
    <property type="evidence" value="ECO:0007669"/>
    <property type="project" value="UniProtKB-SubCell"/>
</dbReference>
<dbReference type="GO" id="GO:0004523">
    <property type="term" value="F:RNA-DNA hybrid ribonuclease activity"/>
    <property type="evidence" value="ECO:0007669"/>
    <property type="project" value="UniProtKB-EC"/>
</dbReference>
<dbReference type="CDD" id="cd00303">
    <property type="entry name" value="retropepsin_like"/>
    <property type="match status" value="1"/>
</dbReference>
<keyword evidence="5" id="KW-0645">Protease</keyword>
<dbReference type="GO" id="GO:0006508">
    <property type="term" value="P:proteolysis"/>
    <property type="evidence" value="ECO:0007669"/>
    <property type="project" value="UniProtKB-KW"/>
</dbReference>
<dbReference type="InterPro" id="IPR043128">
    <property type="entry name" value="Rev_trsase/Diguanyl_cyclase"/>
</dbReference>
<dbReference type="GO" id="GO:0003964">
    <property type="term" value="F:RNA-directed DNA polymerase activity"/>
    <property type="evidence" value="ECO:0007669"/>
    <property type="project" value="UniProtKB-KW"/>
</dbReference>
<evidence type="ECO:0000256" key="10">
    <source>
        <dbReference type="ARBA" id="ARBA00022750"/>
    </source>
</evidence>
<feature type="domain" description="Reverse transcriptase" evidence="24">
    <location>
        <begin position="543"/>
        <end position="722"/>
    </location>
</feature>
<dbReference type="SMART" id="SM00343">
    <property type="entry name" value="ZnF_C2HC"/>
    <property type="match status" value="1"/>
</dbReference>
<dbReference type="Gene3D" id="3.30.420.10">
    <property type="entry name" value="Ribonuclease H-like superfamily/Ribonuclease H"/>
    <property type="match status" value="1"/>
</dbReference>
<dbReference type="Proteomes" id="UP000694569">
    <property type="component" value="Unplaced"/>
</dbReference>
<keyword evidence="20" id="KW-0862">Zinc</keyword>
<evidence type="ECO:0000259" key="24">
    <source>
        <dbReference type="PROSITE" id="PS50878"/>
    </source>
</evidence>
<dbReference type="Gene3D" id="3.10.10.10">
    <property type="entry name" value="HIV Type 1 Reverse Transcriptase, subunit A, domain 1"/>
    <property type="match status" value="1"/>
</dbReference>
<evidence type="ECO:0000313" key="27">
    <source>
        <dbReference type="Proteomes" id="UP000694569"/>
    </source>
</evidence>
<keyword evidence="15" id="KW-0695">RNA-directed DNA polymerase</keyword>
<dbReference type="PROSITE" id="PS50878">
    <property type="entry name" value="RT_POL"/>
    <property type="match status" value="1"/>
</dbReference>
<dbReference type="EC" id="2.7.7.49" evidence="4"/>
<dbReference type="GeneTree" id="ENSGT01040000240511"/>
<dbReference type="GO" id="GO:0003677">
    <property type="term" value="F:DNA binding"/>
    <property type="evidence" value="ECO:0007669"/>
    <property type="project" value="UniProtKB-KW"/>
</dbReference>
<evidence type="ECO:0000256" key="19">
    <source>
        <dbReference type="ARBA" id="ARBA00039658"/>
    </source>
</evidence>
<dbReference type="GO" id="GO:0006310">
    <property type="term" value="P:DNA recombination"/>
    <property type="evidence" value="ECO:0007669"/>
    <property type="project" value="UniProtKB-KW"/>
</dbReference>
<dbReference type="Pfam" id="PF13650">
    <property type="entry name" value="Asp_protease_2"/>
    <property type="match status" value="1"/>
</dbReference>
<reference evidence="26" key="2">
    <citation type="submission" date="2025-09" db="UniProtKB">
        <authorList>
            <consortium name="Ensembl"/>
        </authorList>
    </citation>
    <scope>IDENTIFICATION</scope>
</reference>
<dbReference type="CDD" id="cd01647">
    <property type="entry name" value="RT_LTR"/>
    <property type="match status" value="1"/>
</dbReference>
<comment type="similarity">
    <text evidence="2">Belongs to the beta type-B retroviral polymerase family. HERV class-II K(HML-2) pol subfamily.</text>
</comment>
<sequence length="1524" mass="172696">MESADLAETLEVLTREIGALSLSHQELRTQVRTLQGAPRPNSLSSLAMPPFPQEDMNAPEPNIPLPDRYDGNRTHFREFITGCQLFFSLKPRTYNNGPIKVHTIITLLTGDSRTWAHNLLYAQDPALNTWDTFVAAMDAMFGDPFRMTSAQNAIRSLKQGRHPVEEYITAFKSHALDTTWNEPALIDQFRRGLSEHIKDELARGALPTTLEDLIHLTIAIDRRWRERQQEKGTPSGPTPSFQPKRQASPAPPRLFAPPAPLPTTEEPMQIGLVRGHLPPEELARRRRNQLCLYCGGAGHLARLCPEKTKTRGGKTTIFFANTGSLSKPSTHLFSIPVTLQWNEKTITLPAMIDSGASNCFFDVSFAQRLCIPTCNKEYPVSILLVDGSPLKSGVVDKETTPLQMMVGSAHKEKVTFDLIQTPLSPIILGLPWLRLHSPAINWSTGTVSFFSEFCKKGCLSPSDPLPLCTILDHGTQRTFVHLPQVYHNHQEVFNERGVESLPPHREYDCPIDLLPGCAIPFGRIYPLSEPELTVLKTYIDENLTKGFIRPSTSPAGAGIFFVGKKDGGLRPCVDYRDLNRITIKNRYPLPLIPELLERLQTAKIFSKLDLRGAYNLVRIRKGDEWKTAFRTRYGHFEYKVMPYGLCNAPATFQHLVNDIFRDLLDRYVVVYLDDILIYSTSLEEHRTHMHEVLTRLRTHNLYVKLDKCVFETQKIPFLGFILSPGKVEMDPLKITAITSWPTPANKKEVQRFLGFANFYRKFIRNFSKQVQPLTALTKKNNKFTWTPETQTAFKRLQHLFVSAPILELPDLTKPFFLEVDASDKATGAILSQRNDSDDKLHPVAFHSKRLNVAEINYDIGDKELLAIKRALEEWRHLLEGTLHPITVYTDHRNLEYLQTAKRLNSRQARWSLFFARFFFHITYRPGNKNGKADALSRHFSEPDLSNSSQTTILKEGHFLHTCSEVLDKMRKDPNQETHTQYLDGLPTAHDRIYVSPQNRLEVLQTVHDSLSAGHPGINKTIKLANRYFWWPSINTEIKRYVQSCQICNQAKHSTLRPAGLLQPLVTPDAPWKAITVDFIVDLPPSHGNTTIMVVVDRHTKMAHFVPVSSLPTAEKTADLFYHHIFRLHGVPSSIISDRGTQFTSKLWSAFCGILKIKICLSSAFHPQSNGQTERVNQWLEQYLRCFTTYLQDNWHTLLPSAEFSYNSQFHDSIKNTPFFVNFGYHPSLLPDLPSMGSVPSVNDRILQLQDCHRHLQTIIKETQQTQKIQADRRRRPPPSYQVGQKVWLSTRHLRLSCPTKKLGPKYIGPFTIVIVYSPVHVRLELPPSMKVHPVFHVSLIKPHVSDTLFRRPLAPPGPLLVDGEEEFEVEDVLDSRYRRHRLEYLIQWKGYGPEEHSWEPASVVHARRLVQTFHRAHPEKPAPLRLRGLRLEGGVMSGSGPPRPARRAHLPRSASGSGTPRPAGAGLHRPLSRRRSAAAPHVRRERGSPAILAGDTPSNSSRALGGGRASRRRGGASALASSGR</sequence>
<keyword evidence="20" id="KW-0863">Zinc-finger</keyword>
<evidence type="ECO:0000256" key="12">
    <source>
        <dbReference type="ARBA" id="ARBA00022801"/>
    </source>
</evidence>
<evidence type="ECO:0000256" key="18">
    <source>
        <dbReference type="ARBA" id="ARBA00023172"/>
    </source>
</evidence>
<accession>A0A8C5M6V8</accession>
<evidence type="ECO:0000256" key="15">
    <source>
        <dbReference type="ARBA" id="ARBA00022918"/>
    </source>
</evidence>
<dbReference type="InterPro" id="IPR000953">
    <property type="entry name" value="Chromo/chromo_shadow_dom"/>
</dbReference>
<dbReference type="Pfam" id="PF03732">
    <property type="entry name" value="Retrotrans_gag"/>
    <property type="match status" value="1"/>
</dbReference>
<dbReference type="PROSITE" id="PS50994">
    <property type="entry name" value="INTEGRASE"/>
    <property type="match status" value="1"/>
</dbReference>
<dbReference type="PROSITE" id="PS50158">
    <property type="entry name" value="ZF_CCHC"/>
    <property type="match status" value="1"/>
</dbReference>
<dbReference type="InterPro" id="IPR001584">
    <property type="entry name" value="Integrase_cat-core"/>
</dbReference>
<keyword evidence="14" id="KW-0229">DNA integration</keyword>
<keyword evidence="11" id="KW-0255">Endonuclease</keyword>
<dbReference type="InterPro" id="IPR036397">
    <property type="entry name" value="RNaseH_sf"/>
</dbReference>
<feature type="compositionally biased region" description="Pro residues" evidence="21">
    <location>
        <begin position="249"/>
        <end position="261"/>
    </location>
</feature>
<evidence type="ECO:0000313" key="26">
    <source>
        <dbReference type="Ensembl" id="ENSLLEP00000010293.1"/>
    </source>
</evidence>
<evidence type="ECO:0000256" key="7">
    <source>
        <dbReference type="ARBA" id="ARBA00022695"/>
    </source>
</evidence>
<dbReference type="InterPro" id="IPR041588">
    <property type="entry name" value="Integrase_H2C2"/>
</dbReference>
<dbReference type="SMART" id="SM00298">
    <property type="entry name" value="CHROMO"/>
    <property type="match status" value="1"/>
</dbReference>
<keyword evidence="9" id="KW-0479">Metal-binding</keyword>
<feature type="compositionally biased region" description="Basic residues" evidence="21">
    <location>
        <begin position="1470"/>
        <end position="1484"/>
    </location>
</feature>
<keyword evidence="18" id="KW-0233">DNA recombination</keyword>
<keyword evidence="17" id="KW-0238">DNA-binding</keyword>
<evidence type="ECO:0000259" key="23">
    <source>
        <dbReference type="PROSITE" id="PS50158"/>
    </source>
</evidence>
<dbReference type="InterPro" id="IPR036875">
    <property type="entry name" value="Znf_CCHC_sf"/>
</dbReference>
<keyword evidence="8" id="KW-0540">Nuclease</keyword>
<evidence type="ECO:0000256" key="13">
    <source>
        <dbReference type="ARBA" id="ARBA00022842"/>
    </source>
</evidence>
<dbReference type="SUPFAM" id="SSF53098">
    <property type="entry name" value="Ribonuclease H-like"/>
    <property type="match status" value="1"/>
</dbReference>
<keyword evidence="27" id="KW-1185">Reference proteome</keyword>
<proteinExistence type="inferred from homology"/>
<dbReference type="InterPro" id="IPR043502">
    <property type="entry name" value="DNA/RNA_pol_sf"/>
</dbReference>
<feature type="domain" description="CCHC-type" evidence="23">
    <location>
        <begin position="291"/>
        <end position="306"/>
    </location>
</feature>
<dbReference type="Pfam" id="PF00385">
    <property type="entry name" value="Chromo"/>
    <property type="match status" value="1"/>
</dbReference>
<dbReference type="Gene3D" id="3.10.20.370">
    <property type="match status" value="1"/>
</dbReference>
<evidence type="ECO:0000256" key="8">
    <source>
        <dbReference type="ARBA" id="ARBA00022722"/>
    </source>
</evidence>
<dbReference type="InterPro" id="IPR041373">
    <property type="entry name" value="RT_RNaseH"/>
</dbReference>
<dbReference type="Gene3D" id="1.10.340.70">
    <property type="match status" value="1"/>
</dbReference>
<dbReference type="OrthoDB" id="3066517at2759"/>
<keyword evidence="6" id="KW-0808">Transferase</keyword>
<keyword evidence="13" id="KW-0460">Magnesium</keyword>
<feature type="domain" description="Integrase catalytic" evidence="25">
    <location>
        <begin position="1066"/>
        <end position="1225"/>
    </location>
</feature>
<dbReference type="InterPro" id="IPR000477">
    <property type="entry name" value="RT_dom"/>
</dbReference>
<evidence type="ECO:0000256" key="20">
    <source>
        <dbReference type="PROSITE-ProRule" id="PRU00047"/>
    </source>
</evidence>
<feature type="domain" description="Chromo" evidence="22">
    <location>
        <begin position="1367"/>
        <end position="1425"/>
    </location>
</feature>
<dbReference type="SUPFAM" id="SSF57756">
    <property type="entry name" value="Retrovirus zinc finger-like domains"/>
    <property type="match status" value="1"/>
</dbReference>
<keyword evidence="10" id="KW-0064">Aspartyl protease</keyword>
<evidence type="ECO:0000256" key="6">
    <source>
        <dbReference type="ARBA" id="ARBA00022679"/>
    </source>
</evidence>
<feature type="region of interest" description="Disordered" evidence="21">
    <location>
        <begin position="226"/>
        <end position="265"/>
    </location>
</feature>
<reference evidence="26" key="1">
    <citation type="submission" date="2025-08" db="UniProtKB">
        <authorList>
            <consortium name="Ensembl"/>
        </authorList>
    </citation>
    <scope>IDENTIFICATION</scope>
</reference>
<dbReference type="Pfam" id="PF24626">
    <property type="entry name" value="SH3_Tf2-1"/>
    <property type="match status" value="1"/>
</dbReference>
<evidence type="ECO:0000256" key="14">
    <source>
        <dbReference type="ARBA" id="ARBA00022908"/>
    </source>
</evidence>
<dbReference type="Ensembl" id="ENSLLET00000010694.1">
    <property type="protein sequence ID" value="ENSLLEP00000010293.1"/>
    <property type="gene ID" value="ENSLLEG00000006569.1"/>
</dbReference>
<dbReference type="GO" id="GO:0003887">
    <property type="term" value="F:DNA-directed DNA polymerase activity"/>
    <property type="evidence" value="ECO:0007669"/>
    <property type="project" value="UniProtKB-KW"/>
</dbReference>
<keyword evidence="16" id="KW-0239">DNA-directed DNA polymerase</keyword>
<dbReference type="FunFam" id="1.10.340.70:FF:000001">
    <property type="entry name" value="Retrovirus-related Pol polyprotein from transposon gypsy-like Protein"/>
    <property type="match status" value="1"/>
</dbReference>
<evidence type="ECO:0000256" key="9">
    <source>
        <dbReference type="ARBA" id="ARBA00022723"/>
    </source>
</evidence>
<dbReference type="InterPro" id="IPR001878">
    <property type="entry name" value="Znf_CCHC"/>
</dbReference>